<dbReference type="Proteomes" id="UP000652761">
    <property type="component" value="Unassembled WGS sequence"/>
</dbReference>
<sequence length="96" mass="11104">MAGVDKSRMKVTDRLDPRYEKGVEELLDFAFHEDGRSFRHGDNGQHVYEISLARLRSIRERQIWIWSLIGHKYPGLSLMYSATTSIGTDLPLPEQL</sequence>
<gene>
    <name evidence="1" type="ORF">Taro_041491</name>
</gene>
<accession>A0A843WW14</accession>
<dbReference type="AlphaFoldDB" id="A0A843WW14"/>
<name>A0A843WW14_COLES</name>
<proteinExistence type="predicted"/>
<protein>
    <submittedName>
        <fullName evidence="1">Uncharacterized protein</fullName>
    </submittedName>
</protein>
<evidence type="ECO:0000313" key="2">
    <source>
        <dbReference type="Proteomes" id="UP000652761"/>
    </source>
</evidence>
<evidence type="ECO:0000313" key="1">
    <source>
        <dbReference type="EMBL" id="MQM08635.1"/>
    </source>
</evidence>
<reference evidence="1" key="1">
    <citation type="submission" date="2017-07" db="EMBL/GenBank/DDBJ databases">
        <title>Taro Niue Genome Assembly and Annotation.</title>
        <authorList>
            <person name="Atibalentja N."/>
            <person name="Keating K."/>
            <person name="Fields C.J."/>
        </authorList>
    </citation>
    <scope>NUCLEOTIDE SEQUENCE</scope>
    <source>
        <strain evidence="1">Niue_2</strain>
        <tissue evidence="1">Leaf</tissue>
    </source>
</reference>
<keyword evidence="2" id="KW-1185">Reference proteome</keyword>
<dbReference type="EMBL" id="NMUH01004168">
    <property type="protein sequence ID" value="MQM08635.1"/>
    <property type="molecule type" value="Genomic_DNA"/>
</dbReference>
<comment type="caution">
    <text evidence="1">The sequence shown here is derived from an EMBL/GenBank/DDBJ whole genome shotgun (WGS) entry which is preliminary data.</text>
</comment>
<organism evidence="1 2">
    <name type="scientific">Colocasia esculenta</name>
    <name type="common">Wild taro</name>
    <name type="synonym">Arum esculentum</name>
    <dbReference type="NCBI Taxonomy" id="4460"/>
    <lineage>
        <taxon>Eukaryota</taxon>
        <taxon>Viridiplantae</taxon>
        <taxon>Streptophyta</taxon>
        <taxon>Embryophyta</taxon>
        <taxon>Tracheophyta</taxon>
        <taxon>Spermatophyta</taxon>
        <taxon>Magnoliopsida</taxon>
        <taxon>Liliopsida</taxon>
        <taxon>Araceae</taxon>
        <taxon>Aroideae</taxon>
        <taxon>Colocasieae</taxon>
        <taxon>Colocasia</taxon>
    </lineage>
</organism>